<reference evidence="1 2" key="1">
    <citation type="journal article" date="2019" name="Int. J. Syst. Evol. Microbiol.">
        <title>The Global Catalogue of Microorganisms (GCM) 10K type strain sequencing project: providing services to taxonomists for standard genome sequencing and annotation.</title>
        <authorList>
            <consortium name="The Broad Institute Genomics Platform"/>
            <consortium name="The Broad Institute Genome Sequencing Center for Infectious Disease"/>
            <person name="Wu L."/>
            <person name="Ma J."/>
        </authorList>
    </citation>
    <scope>NUCLEOTIDE SEQUENCE [LARGE SCALE GENOMIC DNA]</scope>
    <source>
        <strain evidence="1 2">NBRC 111368</strain>
    </source>
</reference>
<dbReference type="AlphaFoldDB" id="A0ABD5RWK9"/>
<dbReference type="EMBL" id="JBHSWU010000014">
    <property type="protein sequence ID" value="MFC6723378.1"/>
    <property type="molecule type" value="Genomic_DNA"/>
</dbReference>
<evidence type="ECO:0000313" key="1">
    <source>
        <dbReference type="EMBL" id="MFC6723378.1"/>
    </source>
</evidence>
<organism evidence="1 2">
    <name type="scientific">Halobium palmae</name>
    <dbReference type="NCBI Taxonomy" id="1776492"/>
    <lineage>
        <taxon>Archaea</taxon>
        <taxon>Methanobacteriati</taxon>
        <taxon>Methanobacteriota</taxon>
        <taxon>Stenosarchaea group</taxon>
        <taxon>Halobacteria</taxon>
        <taxon>Halobacteriales</taxon>
        <taxon>Haloferacaceae</taxon>
        <taxon>Halobium</taxon>
    </lineage>
</organism>
<sequence>MLDDYTGNWELSGLPIDSEYDAATTNSIFLAWIENLGNHIGELAAGIEAEIQHRDDFYWDFAFGPAGMDLYQLHTLTISYFEISSYLIVSDELRCAPPSDNTKRLIDAIYSRKGHVLDDSQKQRNAFKRLQSDQNLNAGFYKFVLSESGLLDNTESEVLKRVNSIRGDFVHDFFQILEIDDKDRALDLVKDCQVLLNVISDLLHEHIEYDSDIYHLVTQNNDESN</sequence>
<comment type="caution">
    <text evidence="1">The sequence shown here is derived from an EMBL/GenBank/DDBJ whole genome shotgun (WGS) entry which is preliminary data.</text>
</comment>
<evidence type="ECO:0000313" key="2">
    <source>
        <dbReference type="Proteomes" id="UP001596328"/>
    </source>
</evidence>
<proteinExistence type="predicted"/>
<gene>
    <name evidence="1" type="ORF">ACFQE1_03005</name>
</gene>
<dbReference type="Proteomes" id="UP001596328">
    <property type="component" value="Unassembled WGS sequence"/>
</dbReference>
<keyword evidence="2" id="KW-1185">Reference proteome</keyword>
<protein>
    <recommendedName>
        <fullName evidence="3">Apea-like HEPN domain-containing protein</fullName>
    </recommendedName>
</protein>
<accession>A0ABD5RWK9</accession>
<evidence type="ECO:0008006" key="3">
    <source>
        <dbReference type="Google" id="ProtNLM"/>
    </source>
</evidence>
<name>A0ABD5RWK9_9EURY</name>